<dbReference type="Pfam" id="PF00089">
    <property type="entry name" value="Trypsin"/>
    <property type="match status" value="1"/>
</dbReference>
<sequence length="139" mass="14964">MEANGKLFSSLAAIGYGEENEIRWYCGGSLITNTYVLTAAHCLLSPDRGPARWVLLGTGSLTSGDGLIYPIVRPIAHPDYKPPSKYHDLALLELGDARPPKNENVPVFIRPACLPSLSFNQNVTQAIATGWGSTGFGTF</sequence>
<dbReference type="InterPro" id="IPR051333">
    <property type="entry name" value="CLIP_Serine_Protease"/>
</dbReference>
<keyword evidence="3" id="KW-1185">Reference proteome</keyword>
<dbReference type="InterPro" id="IPR018114">
    <property type="entry name" value="TRYPSIN_HIS"/>
</dbReference>
<dbReference type="InterPro" id="IPR001254">
    <property type="entry name" value="Trypsin_dom"/>
</dbReference>
<dbReference type="SUPFAM" id="SSF50494">
    <property type="entry name" value="Trypsin-like serine proteases"/>
    <property type="match status" value="1"/>
</dbReference>
<evidence type="ECO:0000313" key="2">
    <source>
        <dbReference type="EMBL" id="KAG8237273.1"/>
    </source>
</evidence>
<comment type="caution">
    <text evidence="2">The sequence shown here is derived from an EMBL/GenBank/DDBJ whole genome shotgun (WGS) entry which is preliminary data.</text>
</comment>
<dbReference type="OrthoDB" id="6339452at2759"/>
<dbReference type="AlphaFoldDB" id="A0A8K0P9V3"/>
<dbReference type="PRINTS" id="PR00722">
    <property type="entry name" value="CHYMOTRYPSIN"/>
</dbReference>
<name>A0A8K0P9V3_LADFU</name>
<dbReference type="GO" id="GO:0006508">
    <property type="term" value="P:proteolysis"/>
    <property type="evidence" value="ECO:0007669"/>
    <property type="project" value="InterPro"/>
</dbReference>
<dbReference type="EMBL" id="KZ309141">
    <property type="protein sequence ID" value="KAG8237273.1"/>
    <property type="molecule type" value="Genomic_DNA"/>
</dbReference>
<dbReference type="GO" id="GO:0004252">
    <property type="term" value="F:serine-type endopeptidase activity"/>
    <property type="evidence" value="ECO:0007669"/>
    <property type="project" value="InterPro"/>
</dbReference>
<dbReference type="SMART" id="SM00020">
    <property type="entry name" value="Tryp_SPc"/>
    <property type="match status" value="1"/>
</dbReference>
<evidence type="ECO:0000313" key="3">
    <source>
        <dbReference type="Proteomes" id="UP000792457"/>
    </source>
</evidence>
<dbReference type="PROSITE" id="PS00134">
    <property type="entry name" value="TRYPSIN_HIS"/>
    <property type="match status" value="1"/>
</dbReference>
<dbReference type="PANTHER" id="PTHR24260:SF147">
    <property type="entry name" value="EG:BACR7A4.3 PROTEIN-RELATED"/>
    <property type="match status" value="1"/>
</dbReference>
<gene>
    <name evidence="2" type="ORF">J437_LFUL016417</name>
</gene>
<feature type="domain" description="Peptidase S1" evidence="1">
    <location>
        <begin position="1"/>
        <end position="139"/>
    </location>
</feature>
<dbReference type="InterPro" id="IPR001314">
    <property type="entry name" value="Peptidase_S1A"/>
</dbReference>
<reference evidence="2" key="1">
    <citation type="submission" date="2013-04" db="EMBL/GenBank/DDBJ databases">
        <authorList>
            <person name="Qu J."/>
            <person name="Murali S.C."/>
            <person name="Bandaranaike D."/>
            <person name="Bellair M."/>
            <person name="Blankenburg K."/>
            <person name="Chao H."/>
            <person name="Dinh H."/>
            <person name="Doddapaneni H."/>
            <person name="Downs B."/>
            <person name="Dugan-Rocha S."/>
            <person name="Elkadiri S."/>
            <person name="Gnanaolivu R.D."/>
            <person name="Hernandez B."/>
            <person name="Javaid M."/>
            <person name="Jayaseelan J.C."/>
            <person name="Lee S."/>
            <person name="Li M."/>
            <person name="Ming W."/>
            <person name="Munidasa M."/>
            <person name="Muniz J."/>
            <person name="Nguyen L."/>
            <person name="Ongeri F."/>
            <person name="Osuji N."/>
            <person name="Pu L.-L."/>
            <person name="Puazo M."/>
            <person name="Qu C."/>
            <person name="Quiroz J."/>
            <person name="Raj R."/>
            <person name="Weissenberger G."/>
            <person name="Xin Y."/>
            <person name="Zou X."/>
            <person name="Han Y."/>
            <person name="Richards S."/>
            <person name="Worley K."/>
            <person name="Muzny D."/>
            <person name="Gibbs R."/>
        </authorList>
    </citation>
    <scope>NUCLEOTIDE SEQUENCE</scope>
    <source>
        <strain evidence="2">Sampled in the wild</strain>
    </source>
</reference>
<evidence type="ECO:0000259" key="1">
    <source>
        <dbReference type="PROSITE" id="PS50240"/>
    </source>
</evidence>
<protein>
    <recommendedName>
        <fullName evidence="1">Peptidase S1 domain-containing protein</fullName>
    </recommendedName>
</protein>
<dbReference type="PANTHER" id="PTHR24260">
    <property type="match status" value="1"/>
</dbReference>
<proteinExistence type="predicted"/>
<organism evidence="2 3">
    <name type="scientific">Ladona fulva</name>
    <name type="common">Scarce chaser dragonfly</name>
    <name type="synonym">Libellula fulva</name>
    <dbReference type="NCBI Taxonomy" id="123851"/>
    <lineage>
        <taxon>Eukaryota</taxon>
        <taxon>Metazoa</taxon>
        <taxon>Ecdysozoa</taxon>
        <taxon>Arthropoda</taxon>
        <taxon>Hexapoda</taxon>
        <taxon>Insecta</taxon>
        <taxon>Pterygota</taxon>
        <taxon>Palaeoptera</taxon>
        <taxon>Odonata</taxon>
        <taxon>Epiprocta</taxon>
        <taxon>Anisoptera</taxon>
        <taxon>Libelluloidea</taxon>
        <taxon>Libellulidae</taxon>
        <taxon>Ladona</taxon>
    </lineage>
</organism>
<dbReference type="InterPro" id="IPR043504">
    <property type="entry name" value="Peptidase_S1_PA_chymotrypsin"/>
</dbReference>
<accession>A0A8K0P9V3</accession>
<dbReference type="Proteomes" id="UP000792457">
    <property type="component" value="Unassembled WGS sequence"/>
</dbReference>
<reference evidence="2" key="2">
    <citation type="submission" date="2017-10" db="EMBL/GenBank/DDBJ databases">
        <title>Ladona fulva Genome sequencing and assembly.</title>
        <authorList>
            <person name="Murali S."/>
            <person name="Richards S."/>
            <person name="Bandaranaike D."/>
            <person name="Bellair M."/>
            <person name="Blankenburg K."/>
            <person name="Chao H."/>
            <person name="Dinh H."/>
            <person name="Doddapaneni H."/>
            <person name="Dugan-Rocha S."/>
            <person name="Elkadiri S."/>
            <person name="Gnanaolivu R."/>
            <person name="Hernandez B."/>
            <person name="Skinner E."/>
            <person name="Javaid M."/>
            <person name="Lee S."/>
            <person name="Li M."/>
            <person name="Ming W."/>
            <person name="Munidasa M."/>
            <person name="Muniz J."/>
            <person name="Nguyen L."/>
            <person name="Hughes D."/>
            <person name="Osuji N."/>
            <person name="Pu L.-L."/>
            <person name="Puazo M."/>
            <person name="Qu C."/>
            <person name="Quiroz J."/>
            <person name="Raj R."/>
            <person name="Weissenberger G."/>
            <person name="Xin Y."/>
            <person name="Zou X."/>
            <person name="Han Y."/>
            <person name="Worley K."/>
            <person name="Muzny D."/>
            <person name="Gibbs R."/>
        </authorList>
    </citation>
    <scope>NUCLEOTIDE SEQUENCE</scope>
    <source>
        <strain evidence="2">Sampled in the wild</strain>
    </source>
</reference>
<dbReference type="Gene3D" id="2.40.10.10">
    <property type="entry name" value="Trypsin-like serine proteases"/>
    <property type="match status" value="1"/>
</dbReference>
<dbReference type="PROSITE" id="PS50240">
    <property type="entry name" value="TRYPSIN_DOM"/>
    <property type="match status" value="1"/>
</dbReference>
<dbReference type="InterPro" id="IPR009003">
    <property type="entry name" value="Peptidase_S1_PA"/>
</dbReference>